<evidence type="ECO:0000259" key="8">
    <source>
        <dbReference type="PROSITE" id="PS51686"/>
    </source>
</evidence>
<dbReference type="GO" id="GO:0003723">
    <property type="term" value="F:RNA binding"/>
    <property type="evidence" value="ECO:0007669"/>
    <property type="project" value="UniProtKB-UniRule"/>
</dbReference>
<organism evidence="9 10">
    <name type="scientific">Punica granatum</name>
    <name type="common">Pomegranate</name>
    <dbReference type="NCBI Taxonomy" id="22663"/>
    <lineage>
        <taxon>Eukaryota</taxon>
        <taxon>Viridiplantae</taxon>
        <taxon>Streptophyta</taxon>
        <taxon>Embryophyta</taxon>
        <taxon>Tracheophyta</taxon>
        <taxon>Spermatophyta</taxon>
        <taxon>Magnoliopsida</taxon>
        <taxon>eudicotyledons</taxon>
        <taxon>Gunneridae</taxon>
        <taxon>Pentapetalae</taxon>
        <taxon>rosids</taxon>
        <taxon>malvids</taxon>
        <taxon>Myrtales</taxon>
        <taxon>Lythraceae</taxon>
        <taxon>Punica</taxon>
    </lineage>
</organism>
<dbReference type="EMBL" id="MTKT01002492">
    <property type="protein sequence ID" value="OWM78774.1"/>
    <property type="molecule type" value="Genomic_DNA"/>
</dbReference>
<feature type="binding site" evidence="6">
    <location>
        <begin position="257"/>
        <end position="263"/>
    </location>
    <ligand>
        <name>S-adenosyl-L-methionine</name>
        <dbReference type="ChEBI" id="CHEBI:59789"/>
    </ligand>
</feature>
<dbReference type="Gene3D" id="2.30.130.10">
    <property type="entry name" value="PUA domain"/>
    <property type="match status" value="1"/>
</dbReference>
<dbReference type="PROSITE" id="PS50890">
    <property type="entry name" value="PUA"/>
    <property type="match status" value="1"/>
</dbReference>
<evidence type="ECO:0000256" key="2">
    <source>
        <dbReference type="ARBA" id="ARBA00022603"/>
    </source>
</evidence>
<evidence type="ECO:0000256" key="1">
    <source>
        <dbReference type="ARBA" id="ARBA00007494"/>
    </source>
</evidence>
<dbReference type="Pfam" id="PF01189">
    <property type="entry name" value="Methyltr_RsmB-F"/>
    <property type="match status" value="2"/>
</dbReference>
<dbReference type="InterPro" id="IPR023267">
    <property type="entry name" value="RCMT"/>
</dbReference>
<evidence type="ECO:0000313" key="10">
    <source>
        <dbReference type="Proteomes" id="UP000197138"/>
    </source>
</evidence>
<keyword evidence="3 6" id="KW-0808">Transferase</keyword>
<comment type="caution">
    <text evidence="9">The sequence shown here is derived from an EMBL/GenBank/DDBJ whole genome shotgun (WGS) entry which is preliminary data.</text>
</comment>
<feature type="active site" description="Nucleophile" evidence="6">
    <location>
        <position position="472"/>
    </location>
</feature>
<feature type="binding site" evidence="6">
    <location>
        <position position="421"/>
    </location>
    <ligand>
        <name>S-adenosyl-L-methionine</name>
        <dbReference type="ChEBI" id="CHEBI:59789"/>
    </ligand>
</feature>
<evidence type="ECO:0000256" key="4">
    <source>
        <dbReference type="ARBA" id="ARBA00022691"/>
    </source>
</evidence>
<evidence type="ECO:0000256" key="5">
    <source>
        <dbReference type="ARBA" id="ARBA00022884"/>
    </source>
</evidence>
<protein>
    <recommendedName>
        <fullName evidence="8">SAM-dependent MTase RsmB/NOP-type domain-containing protein</fullName>
    </recommendedName>
</protein>
<sequence length="555" mass="59825">MKKARGLVRAISSSSRSFSLNLQNPTKSPMDASERYCFNPVLKWNPQVEAYFVSAYGAEHFALISQALTRPSCYSCIRVNTLKSATDAVIDKLRALLGEKFHGLANGSSNSRRENGRDSGDHGGAVLGSSGDTVDPLKESLDSGLVSRCQIPGLEYVVLVRGSGPHNIDYGLNPDKPLKEVIVSRKCAESVLRGAQVYVPGVMACSAYVEKGDAVAVSVAVERPVPGGGWAIDVTRGTVLQGAQTDPQKGERILDMCAAPGGKTTAIASIMKDEGEVVAVDRSHNKVLEIQKLATELGLNCITTYKLDALKAVCRRSDSDISSSSYCAEDTSNSAISNSNMMESHVENKSGSEIEGLSVAETCSGNASNGQGEGKVYVSRAEIRKSMRRMKNGPGRNQSTGGRVEKSNGFLPHSFDRVLLDAPCSALGLRPRLFSAEETVESLRNRAKYQQRMFDQAVQLVRPGGVIVYSTCTINPGENEALVRYALDTYKFLSLASQYPRVGGPGLVGHYEYPDGLVEEWLRPGEEELVQRFDPSAPLDTIGFFIAKFSVSAVS</sequence>
<name>A0A218X1F5_PUNGR</name>
<dbReference type="PROSITE" id="PS51686">
    <property type="entry name" value="SAM_MT_RSMB_NOP"/>
    <property type="match status" value="1"/>
</dbReference>
<feature type="compositionally biased region" description="Basic and acidic residues" evidence="7">
    <location>
        <begin position="111"/>
        <end position="121"/>
    </location>
</feature>
<dbReference type="InterPro" id="IPR049560">
    <property type="entry name" value="MeTrfase_RsmB-F_NOP2_cat"/>
</dbReference>
<dbReference type="InterPro" id="IPR029063">
    <property type="entry name" value="SAM-dependent_MTases_sf"/>
</dbReference>
<dbReference type="SUPFAM" id="SSF53335">
    <property type="entry name" value="S-adenosyl-L-methionine-dependent methyltransferases"/>
    <property type="match status" value="1"/>
</dbReference>
<dbReference type="AlphaFoldDB" id="A0A218X1F5"/>
<dbReference type="GO" id="GO:0008173">
    <property type="term" value="F:RNA methyltransferase activity"/>
    <property type="evidence" value="ECO:0007669"/>
    <property type="project" value="InterPro"/>
</dbReference>
<comment type="similarity">
    <text evidence="1 6">Belongs to the class I-like SAM-binding methyltransferase superfamily. RsmB/NOP family.</text>
</comment>
<feature type="region of interest" description="Disordered" evidence="7">
    <location>
        <begin position="107"/>
        <end position="134"/>
    </location>
</feature>
<dbReference type="Proteomes" id="UP000197138">
    <property type="component" value="Unassembled WGS sequence"/>
</dbReference>
<dbReference type="InterPro" id="IPR015947">
    <property type="entry name" value="PUA-like_sf"/>
</dbReference>
<feature type="domain" description="SAM-dependent MTase RsmB/NOP-type" evidence="8">
    <location>
        <begin position="158"/>
        <end position="552"/>
    </location>
</feature>
<dbReference type="PANTHER" id="PTHR22807">
    <property type="entry name" value="NOP2 YEAST -RELATED NOL1/NOP2/FMU SUN DOMAIN-CONTAINING"/>
    <property type="match status" value="1"/>
</dbReference>
<gene>
    <name evidence="9" type="ORF">CDL15_Pgr002945</name>
</gene>
<dbReference type="PRINTS" id="PR02008">
    <property type="entry name" value="RCMTFAMILY"/>
</dbReference>
<proteinExistence type="inferred from homology"/>
<dbReference type="InterPro" id="IPR018314">
    <property type="entry name" value="RsmB/NOL1/NOP2-like_CS"/>
</dbReference>
<evidence type="ECO:0000256" key="3">
    <source>
        <dbReference type="ARBA" id="ARBA00022679"/>
    </source>
</evidence>
<accession>A0A218X1F5</accession>
<dbReference type="PANTHER" id="PTHR22807:SF34">
    <property type="entry name" value="TRNA (CYTOSINE(72)-C(5))-METHYLTRANSFERASE NSUN6"/>
    <property type="match status" value="1"/>
</dbReference>
<feature type="binding site" evidence="6">
    <location>
        <position position="281"/>
    </location>
    <ligand>
        <name>S-adenosyl-L-methionine</name>
        <dbReference type="ChEBI" id="CHEBI:59789"/>
    </ligand>
</feature>
<keyword evidence="2 6" id="KW-0489">Methyltransferase</keyword>
<dbReference type="InterPro" id="IPR036974">
    <property type="entry name" value="PUA_sf"/>
</dbReference>
<feature type="binding site" evidence="6">
    <location>
        <position position="308"/>
    </location>
    <ligand>
        <name>S-adenosyl-L-methionine</name>
        <dbReference type="ChEBI" id="CHEBI:59789"/>
    </ligand>
</feature>
<dbReference type="GO" id="GO:0001510">
    <property type="term" value="P:RNA methylation"/>
    <property type="evidence" value="ECO:0007669"/>
    <property type="project" value="InterPro"/>
</dbReference>
<evidence type="ECO:0000256" key="6">
    <source>
        <dbReference type="PROSITE-ProRule" id="PRU01023"/>
    </source>
</evidence>
<keyword evidence="5 6" id="KW-0694">RNA-binding</keyword>
<reference evidence="10" key="1">
    <citation type="journal article" date="2017" name="Plant J.">
        <title>The pomegranate (Punica granatum L.) genome and the genomics of punicalagin biosynthesis.</title>
        <authorList>
            <person name="Qin G."/>
            <person name="Xu C."/>
            <person name="Ming R."/>
            <person name="Tang H."/>
            <person name="Guyot R."/>
            <person name="Kramer E.M."/>
            <person name="Hu Y."/>
            <person name="Yi X."/>
            <person name="Qi Y."/>
            <person name="Xu X."/>
            <person name="Gao Z."/>
            <person name="Pan H."/>
            <person name="Jian J."/>
            <person name="Tian Y."/>
            <person name="Yue Z."/>
            <person name="Xu Y."/>
        </authorList>
    </citation>
    <scope>NUCLEOTIDE SEQUENCE [LARGE SCALE GENOMIC DNA]</scope>
    <source>
        <strain evidence="10">cv. Dabenzi</strain>
    </source>
</reference>
<dbReference type="Gene3D" id="3.40.50.150">
    <property type="entry name" value="Vaccinia Virus protein VP39"/>
    <property type="match status" value="2"/>
</dbReference>
<keyword evidence="4 6" id="KW-0949">S-adenosyl-L-methionine</keyword>
<evidence type="ECO:0000256" key="7">
    <source>
        <dbReference type="SAM" id="MobiDB-lite"/>
    </source>
</evidence>
<dbReference type="InterPro" id="IPR001678">
    <property type="entry name" value="MeTrfase_RsmB-F_NOP2_dom"/>
</dbReference>
<dbReference type="PROSITE" id="PS01153">
    <property type="entry name" value="NOL1_NOP2_SUN"/>
    <property type="match status" value="1"/>
</dbReference>
<evidence type="ECO:0000313" key="9">
    <source>
        <dbReference type="EMBL" id="OWM78774.1"/>
    </source>
</evidence>
<dbReference type="SUPFAM" id="SSF88697">
    <property type="entry name" value="PUA domain-like"/>
    <property type="match status" value="1"/>
</dbReference>